<feature type="binding site" evidence="9">
    <location>
        <begin position="144"/>
        <end position="147"/>
    </location>
    <ligand>
        <name>substrate</name>
    </ligand>
</feature>
<comment type="catalytic activity">
    <reaction evidence="6 7">
        <text>UDP-alpha-D-glucose + 2 NAD(+) + H2O = UDP-alpha-D-glucuronate + 2 NADH + 3 H(+)</text>
        <dbReference type="Rhea" id="RHEA:23596"/>
        <dbReference type="ChEBI" id="CHEBI:15377"/>
        <dbReference type="ChEBI" id="CHEBI:15378"/>
        <dbReference type="ChEBI" id="CHEBI:57540"/>
        <dbReference type="ChEBI" id="CHEBI:57945"/>
        <dbReference type="ChEBI" id="CHEBI:58052"/>
        <dbReference type="ChEBI" id="CHEBI:58885"/>
        <dbReference type="EC" id="1.1.1.22"/>
    </reaction>
</comment>
<evidence type="ECO:0000256" key="6">
    <source>
        <dbReference type="ARBA" id="ARBA00047473"/>
    </source>
</evidence>
<dbReference type="PANTHER" id="PTHR43750:SF2">
    <property type="entry name" value="UDP-GLUCOSE 6-DEHYDROGENASE"/>
    <property type="match status" value="1"/>
</dbReference>
<dbReference type="InterPro" id="IPR001732">
    <property type="entry name" value="UDP-Glc/GDP-Man_DH_N"/>
</dbReference>
<dbReference type="SUPFAM" id="SSF48179">
    <property type="entry name" value="6-phosphogluconate dehydrogenase C-terminal domain-like"/>
    <property type="match status" value="1"/>
</dbReference>
<dbReference type="InterPro" id="IPR028357">
    <property type="entry name" value="UDPglc_DH_bac"/>
</dbReference>
<keyword evidence="5 7" id="KW-0520">NAD</keyword>
<feature type="binding site" evidence="10">
    <location>
        <position position="120"/>
    </location>
    <ligand>
        <name>NAD(+)</name>
        <dbReference type="ChEBI" id="CHEBI:57540"/>
    </ligand>
</feature>
<dbReference type="RefSeq" id="WP_368643065.1">
    <property type="nucleotide sequence ID" value="NZ_CP158252.1"/>
</dbReference>
<comment type="similarity">
    <text evidence="2 7">Belongs to the UDP-glucose/GDP-mannose dehydrogenase family.</text>
</comment>
<evidence type="ECO:0000256" key="3">
    <source>
        <dbReference type="ARBA" id="ARBA00012954"/>
    </source>
</evidence>
<dbReference type="Pfam" id="PF00984">
    <property type="entry name" value="UDPG_MGDP_dh"/>
    <property type="match status" value="1"/>
</dbReference>
<dbReference type="EC" id="1.1.1.22" evidence="3 7"/>
<organism evidence="12">
    <name type="scientific">Castellaniella ginsengisoli</name>
    <dbReference type="NCBI Taxonomy" id="546114"/>
    <lineage>
        <taxon>Bacteria</taxon>
        <taxon>Pseudomonadati</taxon>
        <taxon>Pseudomonadota</taxon>
        <taxon>Betaproteobacteria</taxon>
        <taxon>Burkholderiales</taxon>
        <taxon>Alcaligenaceae</taxon>
        <taxon>Castellaniella</taxon>
    </lineage>
</organism>
<comment type="pathway">
    <text evidence="1">Nucleotide-sugar biosynthesis; UDP-alpha-D-glucuronate biosynthesis; UDP-alpha-D-glucuronate from UDP-alpha-D-glucose: step 1/1.</text>
</comment>
<feature type="binding site" evidence="9">
    <location>
        <position position="309"/>
    </location>
    <ligand>
        <name>substrate</name>
    </ligand>
</feature>
<keyword evidence="4 7" id="KW-0560">Oxidoreductase</keyword>
<dbReference type="InterPro" id="IPR036291">
    <property type="entry name" value="NAD(P)-bd_dom_sf"/>
</dbReference>
<dbReference type="GO" id="GO:0000271">
    <property type="term" value="P:polysaccharide biosynthetic process"/>
    <property type="evidence" value="ECO:0007669"/>
    <property type="project" value="InterPro"/>
</dbReference>
<dbReference type="Gene3D" id="1.10.1040.10">
    <property type="entry name" value="N-(1-d-carboxylethyl)-l-norvaline Dehydrogenase, domain 2"/>
    <property type="match status" value="1"/>
</dbReference>
<dbReference type="InterPro" id="IPR013328">
    <property type="entry name" value="6PGD_dom2"/>
</dbReference>
<feature type="binding site" evidence="9">
    <location>
        <position position="252"/>
    </location>
    <ligand>
        <name>substrate</name>
    </ligand>
</feature>
<evidence type="ECO:0000256" key="7">
    <source>
        <dbReference type="PIRNR" id="PIRNR000124"/>
    </source>
</evidence>
<dbReference type="GO" id="GO:0051287">
    <property type="term" value="F:NAD binding"/>
    <property type="evidence" value="ECO:0007669"/>
    <property type="project" value="InterPro"/>
</dbReference>
<feature type="binding site" evidence="9">
    <location>
        <begin position="244"/>
        <end position="248"/>
    </location>
    <ligand>
        <name>substrate</name>
    </ligand>
</feature>
<evidence type="ECO:0000256" key="8">
    <source>
        <dbReference type="PIRSR" id="PIRSR500134-1"/>
    </source>
</evidence>
<dbReference type="PIRSF" id="PIRSF000124">
    <property type="entry name" value="UDPglc_GDPman_dh"/>
    <property type="match status" value="1"/>
</dbReference>
<gene>
    <name evidence="12" type="ORF">ABRY99_09085</name>
</gene>
<dbReference type="SUPFAM" id="SSF51735">
    <property type="entry name" value="NAD(P)-binding Rossmann-fold domains"/>
    <property type="match status" value="1"/>
</dbReference>
<dbReference type="Pfam" id="PF03721">
    <property type="entry name" value="UDPG_MGDP_dh_N"/>
    <property type="match status" value="1"/>
</dbReference>
<evidence type="ECO:0000256" key="4">
    <source>
        <dbReference type="ARBA" id="ARBA00023002"/>
    </source>
</evidence>
<feature type="binding site" evidence="10">
    <location>
        <position position="85"/>
    </location>
    <ligand>
        <name>NAD(+)</name>
        <dbReference type="ChEBI" id="CHEBI:57540"/>
    </ligand>
</feature>
<dbReference type="InterPro" id="IPR017476">
    <property type="entry name" value="UDP-Glc/GDP-Man"/>
</dbReference>
<dbReference type="InterPro" id="IPR014026">
    <property type="entry name" value="UDP-Glc/GDP-Man_DH_dimer"/>
</dbReference>
<evidence type="ECO:0000256" key="5">
    <source>
        <dbReference type="ARBA" id="ARBA00023027"/>
    </source>
</evidence>
<evidence type="ECO:0000256" key="2">
    <source>
        <dbReference type="ARBA" id="ARBA00006601"/>
    </source>
</evidence>
<dbReference type="GO" id="GO:0003979">
    <property type="term" value="F:UDP-glucose 6-dehydrogenase activity"/>
    <property type="evidence" value="ECO:0007669"/>
    <property type="project" value="UniProtKB-EC"/>
</dbReference>
<dbReference type="NCBIfam" id="TIGR03026">
    <property type="entry name" value="NDP-sugDHase"/>
    <property type="match status" value="1"/>
</dbReference>
<dbReference type="InterPro" id="IPR014027">
    <property type="entry name" value="UDP-Glc/GDP-Man_DH_C"/>
</dbReference>
<dbReference type="EMBL" id="CP158252">
    <property type="protein sequence ID" value="XDJ41107.1"/>
    <property type="molecule type" value="Genomic_DNA"/>
</dbReference>
<proteinExistence type="inferred from homology"/>
<dbReference type="InterPro" id="IPR008927">
    <property type="entry name" value="6-PGluconate_DH-like_C_sf"/>
</dbReference>
<sequence>MSRRITIAGLGYVGISNGVLLALNNQVCAFDVDPERVDMVNRRISPVVDADVTSFLAEKSLSLHATTDPGIAFAEPEYVVIATPTNYDSTTNEFDTTSIEKVIHDVLSFDGNPVIIIKSTIPVGYTEELKRKFDYKKIMFCPEFLREGRALHDNLYPSRVVVGDRSETGMEVAQLFLEGALNKDAPIIYTGSTEAEAIKLFANTYLAMRVSYFNELDTFAMRHHLDTRNIIDGVCADPRIGMHYNNPSFGYGGYCLPKDTRQLLANYENVPQNLIRAIVESNVTRKDFIASDIAAKSPGVVGVFRLVMKSGSDNFRSSSVRGLMDRLRERAIKVVIYEPLLQSSLYDGFPVIGDLGEFKMRADVIIANRRSSDLADVADKVYTRDIFCEN</sequence>
<dbReference type="InterPro" id="IPR036220">
    <property type="entry name" value="UDP-Glc/GDP-Man_DH_C_sf"/>
</dbReference>
<evidence type="ECO:0000256" key="10">
    <source>
        <dbReference type="PIRSR" id="PIRSR500134-3"/>
    </source>
</evidence>
<dbReference type="SMART" id="SM00984">
    <property type="entry name" value="UDPG_MGDP_dh_C"/>
    <property type="match status" value="1"/>
</dbReference>
<dbReference type="SUPFAM" id="SSF52413">
    <property type="entry name" value="UDP-glucose/GDP-mannose dehydrogenase C-terminal domain"/>
    <property type="match status" value="1"/>
</dbReference>
<feature type="active site" description="Nucleophile" evidence="8">
    <location>
        <position position="255"/>
    </location>
</feature>
<evidence type="ECO:0000313" key="12">
    <source>
        <dbReference type="EMBL" id="XDJ41107.1"/>
    </source>
</evidence>
<feature type="binding site" evidence="10">
    <location>
        <position position="147"/>
    </location>
    <ligand>
        <name>NAD(+)</name>
        <dbReference type="ChEBI" id="CHEBI:57540"/>
    </ligand>
</feature>
<evidence type="ECO:0000256" key="9">
    <source>
        <dbReference type="PIRSR" id="PIRSR500134-2"/>
    </source>
</evidence>
<name>A0AB39CGI2_9BURK</name>
<reference evidence="12" key="1">
    <citation type="submission" date="2024-05" db="EMBL/GenBank/DDBJ databases">
        <authorList>
            <person name="Luo Y.-C."/>
            <person name="Nicholds J."/>
            <person name="Mortimer T."/>
            <person name="Maboni G."/>
        </authorList>
    </citation>
    <scope>NUCLEOTIDE SEQUENCE</scope>
    <source>
        <strain evidence="12">153920</strain>
    </source>
</reference>
<evidence type="ECO:0000259" key="11">
    <source>
        <dbReference type="SMART" id="SM00984"/>
    </source>
</evidence>
<dbReference type="AlphaFoldDB" id="A0AB39CGI2"/>
<dbReference type="PIRSF" id="PIRSF500134">
    <property type="entry name" value="UDPglc_DH_bac"/>
    <property type="match status" value="1"/>
</dbReference>
<feature type="binding site" evidence="9">
    <location>
        <position position="199"/>
    </location>
    <ligand>
        <name>substrate</name>
    </ligand>
</feature>
<feature type="binding site" evidence="10">
    <location>
        <position position="31"/>
    </location>
    <ligand>
        <name>NAD(+)</name>
        <dbReference type="ChEBI" id="CHEBI:57540"/>
    </ligand>
</feature>
<accession>A0AB39CGI2</accession>
<feature type="binding site" evidence="10">
    <location>
        <position position="316"/>
    </location>
    <ligand>
        <name>NAD(+)</name>
        <dbReference type="ChEBI" id="CHEBI:57540"/>
    </ligand>
</feature>
<protein>
    <recommendedName>
        <fullName evidence="3 7">UDP-glucose 6-dehydrogenase</fullName>
        <ecNumber evidence="3 7">1.1.1.22</ecNumber>
    </recommendedName>
</protein>
<evidence type="ECO:0000256" key="1">
    <source>
        <dbReference type="ARBA" id="ARBA00004701"/>
    </source>
</evidence>
<feature type="binding site" evidence="10">
    <location>
        <position position="36"/>
    </location>
    <ligand>
        <name>NAD(+)</name>
        <dbReference type="ChEBI" id="CHEBI:57540"/>
    </ligand>
</feature>
<feature type="binding site" evidence="9">
    <location>
        <position position="308"/>
    </location>
    <ligand>
        <name>substrate</name>
    </ligand>
</feature>
<feature type="binding site" evidence="10">
    <location>
        <position position="258"/>
    </location>
    <ligand>
        <name>NAD(+)</name>
        <dbReference type="ChEBI" id="CHEBI:57540"/>
    </ligand>
</feature>
<feature type="domain" description="UDP-glucose/GDP-mannose dehydrogenase C-terminal" evidence="11">
    <location>
        <begin position="302"/>
        <end position="389"/>
    </location>
</feature>
<dbReference type="PANTHER" id="PTHR43750">
    <property type="entry name" value="UDP-GLUCOSE 6-DEHYDROGENASE TUAD"/>
    <property type="match status" value="1"/>
</dbReference>
<dbReference type="Gene3D" id="3.40.50.720">
    <property type="entry name" value="NAD(P)-binding Rossmann-like Domain"/>
    <property type="match status" value="2"/>
</dbReference>